<feature type="domain" description="Polysaccharide export protein N-terminal" evidence="15">
    <location>
        <begin position="79"/>
        <end position="163"/>
    </location>
</feature>
<dbReference type="PANTHER" id="PTHR33619:SF3">
    <property type="entry name" value="POLYSACCHARIDE EXPORT PROTEIN GFCE-RELATED"/>
    <property type="match status" value="1"/>
</dbReference>
<dbReference type="Pfam" id="PF02563">
    <property type="entry name" value="Poly_export"/>
    <property type="match status" value="1"/>
</dbReference>
<evidence type="ECO:0000256" key="13">
    <source>
        <dbReference type="ARBA" id="ARBA00023237"/>
    </source>
</evidence>
<evidence type="ECO:0000256" key="4">
    <source>
        <dbReference type="ARBA" id="ARBA00022452"/>
    </source>
</evidence>
<comment type="subcellular location">
    <subcellularLocation>
        <location evidence="1">Cell outer membrane</location>
        <topology evidence="1">Multi-pass membrane protein</topology>
    </subcellularLocation>
</comment>
<dbReference type="Pfam" id="PF22461">
    <property type="entry name" value="SLBB_2"/>
    <property type="match status" value="2"/>
</dbReference>
<evidence type="ECO:0000256" key="12">
    <source>
        <dbReference type="ARBA" id="ARBA00023139"/>
    </source>
</evidence>
<feature type="domain" description="SLBB" evidence="16">
    <location>
        <begin position="252"/>
        <end position="338"/>
    </location>
</feature>
<evidence type="ECO:0000256" key="7">
    <source>
        <dbReference type="ARBA" id="ARBA00022729"/>
    </source>
</evidence>
<reference evidence="17" key="2">
    <citation type="submission" date="2020-09" db="EMBL/GenBank/DDBJ databases">
        <authorList>
            <person name="Sun Q."/>
            <person name="Ohkuma M."/>
        </authorList>
    </citation>
    <scope>NUCLEOTIDE SEQUENCE</scope>
    <source>
        <strain evidence="17">JCM 13306</strain>
    </source>
</reference>
<keyword evidence="10" id="KW-0626">Porin</keyword>
<evidence type="ECO:0000256" key="5">
    <source>
        <dbReference type="ARBA" id="ARBA00022597"/>
    </source>
</evidence>
<dbReference type="InterPro" id="IPR054765">
    <property type="entry name" value="SLBB_dom"/>
</dbReference>
<dbReference type="GO" id="GO:0009279">
    <property type="term" value="C:cell outer membrane"/>
    <property type="evidence" value="ECO:0007669"/>
    <property type="project" value="UniProtKB-SubCell"/>
</dbReference>
<gene>
    <name evidence="17" type="ORF">GCM10009090_15230</name>
</gene>
<evidence type="ECO:0000256" key="3">
    <source>
        <dbReference type="ARBA" id="ARBA00022448"/>
    </source>
</evidence>
<dbReference type="GO" id="GO:0015159">
    <property type="term" value="F:polysaccharide transmembrane transporter activity"/>
    <property type="evidence" value="ECO:0007669"/>
    <property type="project" value="InterPro"/>
</dbReference>
<keyword evidence="11" id="KW-0472">Membrane</keyword>
<keyword evidence="12" id="KW-0564">Palmitate</keyword>
<keyword evidence="18" id="KW-1185">Reference proteome</keyword>
<evidence type="ECO:0000256" key="10">
    <source>
        <dbReference type="ARBA" id="ARBA00023114"/>
    </source>
</evidence>
<keyword evidence="9" id="KW-0406">Ion transport</keyword>
<evidence type="ECO:0000259" key="15">
    <source>
        <dbReference type="Pfam" id="PF02563"/>
    </source>
</evidence>
<reference evidence="17" key="1">
    <citation type="journal article" date="2014" name="Int. J. Syst. Evol. Microbiol.">
        <title>Complete genome sequence of Corynebacterium casei LMG S-19264T (=DSM 44701T), isolated from a smear-ripened cheese.</title>
        <authorList>
            <consortium name="US DOE Joint Genome Institute (JGI-PGF)"/>
            <person name="Walter F."/>
            <person name="Albersmeier A."/>
            <person name="Kalinowski J."/>
            <person name="Ruckert C."/>
        </authorList>
    </citation>
    <scope>NUCLEOTIDE SEQUENCE</scope>
    <source>
        <strain evidence="17">JCM 13306</strain>
    </source>
</reference>
<dbReference type="GO" id="GO:0046930">
    <property type="term" value="C:pore complex"/>
    <property type="evidence" value="ECO:0007669"/>
    <property type="project" value="UniProtKB-KW"/>
</dbReference>
<keyword evidence="4" id="KW-1134">Transmembrane beta strand</keyword>
<dbReference type="AlphaFoldDB" id="A0A919KHS7"/>
<protein>
    <submittedName>
        <fullName evidence="17">Capsular polysaccharide biosynthesis protein</fullName>
    </submittedName>
</protein>
<dbReference type="GO" id="GO:0006811">
    <property type="term" value="P:monoatomic ion transport"/>
    <property type="evidence" value="ECO:0007669"/>
    <property type="project" value="UniProtKB-KW"/>
</dbReference>
<feature type="domain" description="SLBB" evidence="16">
    <location>
        <begin position="170"/>
        <end position="246"/>
    </location>
</feature>
<comment type="caution">
    <text evidence="17">The sequence shown here is derived from an EMBL/GenBank/DDBJ whole genome shotgun (WGS) entry which is preliminary data.</text>
</comment>
<keyword evidence="7" id="KW-0732">Signal</keyword>
<proteinExistence type="inferred from homology"/>
<name>A0A919KHS7_9XANT</name>
<keyword evidence="8" id="KW-0625">Polysaccharide transport</keyword>
<keyword evidence="5" id="KW-0762">Sugar transport</keyword>
<sequence length="372" mass="40449">MNKTPMTYLRISAALATALSLSGCIWSPGQHLRSSDISRDQPNSEDGKLELVPITPKLIAMDRAARQNDILPAALLDYQPDAYRIGPGDSLYITVWDHPELTVPAGPQQQATMAGRLVQADGTLFYPYIGKIQAAGRTPMELREDISARLAKYVEAPQVDVSILNYASHRVWITGAAERSITMPMSTVPLTLGDAISQAGLNQAQADLSGIKLTRDGVTYNLDLERLAQQSGGRQIYLKNGDNIYVPYLDRKEVFVVGEVGQPGAYSFRTNDISLSQALGRARGLAQTTAKADAVYVIRGSRDLQQHPSVVYQLEARSPTAFAVASQFQVQPGDVIFVGAAGVTRWSRFINQLLPFTSIISNAASAKNDLDN</sequence>
<dbReference type="Gene3D" id="3.30.1950.10">
    <property type="entry name" value="wza like domain"/>
    <property type="match status" value="1"/>
</dbReference>
<evidence type="ECO:0000256" key="9">
    <source>
        <dbReference type="ARBA" id="ARBA00023065"/>
    </source>
</evidence>
<organism evidence="17 18">
    <name type="scientific">Xanthomonas boreopolis</name>
    <dbReference type="NCBI Taxonomy" id="86183"/>
    <lineage>
        <taxon>Bacteria</taxon>
        <taxon>Pseudomonadati</taxon>
        <taxon>Pseudomonadota</taxon>
        <taxon>Gammaproteobacteria</taxon>
        <taxon>Lysobacterales</taxon>
        <taxon>Lysobacteraceae</taxon>
        <taxon>Xanthomonas</taxon>
    </lineage>
</organism>
<dbReference type="GO" id="GO:0015288">
    <property type="term" value="F:porin activity"/>
    <property type="evidence" value="ECO:0007669"/>
    <property type="project" value="UniProtKB-KW"/>
</dbReference>
<dbReference type="Proteomes" id="UP000623958">
    <property type="component" value="Unassembled WGS sequence"/>
</dbReference>
<comment type="similarity">
    <text evidence="2">Belongs to the BexD/CtrA/VexA family.</text>
</comment>
<keyword evidence="14" id="KW-0449">Lipoprotein</keyword>
<dbReference type="InterPro" id="IPR049712">
    <property type="entry name" value="Poly_export"/>
</dbReference>
<evidence type="ECO:0000256" key="1">
    <source>
        <dbReference type="ARBA" id="ARBA00004571"/>
    </source>
</evidence>
<keyword evidence="6" id="KW-0812">Transmembrane</keyword>
<dbReference type="EMBL" id="BNBA01000009">
    <property type="protein sequence ID" value="GHH52058.1"/>
    <property type="molecule type" value="Genomic_DNA"/>
</dbReference>
<evidence type="ECO:0000256" key="6">
    <source>
        <dbReference type="ARBA" id="ARBA00022692"/>
    </source>
</evidence>
<accession>A0A919KHS7</accession>
<dbReference type="Gene3D" id="3.10.560.10">
    <property type="entry name" value="Outer membrane lipoprotein wza domain like"/>
    <property type="match status" value="2"/>
</dbReference>
<evidence type="ECO:0000256" key="11">
    <source>
        <dbReference type="ARBA" id="ARBA00023136"/>
    </source>
</evidence>
<dbReference type="PANTHER" id="PTHR33619">
    <property type="entry name" value="POLYSACCHARIDE EXPORT PROTEIN GFCE-RELATED"/>
    <property type="match status" value="1"/>
</dbReference>
<evidence type="ECO:0000259" key="16">
    <source>
        <dbReference type="Pfam" id="PF22461"/>
    </source>
</evidence>
<keyword evidence="3" id="KW-0813">Transport</keyword>
<evidence type="ECO:0000313" key="18">
    <source>
        <dbReference type="Proteomes" id="UP000623958"/>
    </source>
</evidence>
<dbReference type="InterPro" id="IPR003715">
    <property type="entry name" value="Poly_export_N"/>
</dbReference>
<evidence type="ECO:0000256" key="14">
    <source>
        <dbReference type="ARBA" id="ARBA00023288"/>
    </source>
</evidence>
<keyword evidence="13" id="KW-0998">Cell outer membrane</keyword>
<evidence type="ECO:0000256" key="8">
    <source>
        <dbReference type="ARBA" id="ARBA00023047"/>
    </source>
</evidence>
<evidence type="ECO:0000313" key="17">
    <source>
        <dbReference type="EMBL" id="GHH52058.1"/>
    </source>
</evidence>
<evidence type="ECO:0000256" key="2">
    <source>
        <dbReference type="ARBA" id="ARBA00009450"/>
    </source>
</evidence>
<dbReference type="PROSITE" id="PS51257">
    <property type="entry name" value="PROKAR_LIPOPROTEIN"/>
    <property type="match status" value="1"/>
</dbReference>